<evidence type="ECO:0000313" key="3">
    <source>
        <dbReference type="Proteomes" id="UP001202961"/>
    </source>
</evidence>
<comment type="caution">
    <text evidence="2">The sequence shown here is derived from an EMBL/GenBank/DDBJ whole genome shotgun (WGS) entry which is preliminary data.</text>
</comment>
<feature type="domain" description="Glycosyl transferase family 1" evidence="1">
    <location>
        <begin position="208"/>
        <end position="357"/>
    </location>
</feature>
<proteinExistence type="predicted"/>
<organism evidence="2 3">
    <name type="scientific">Aporhodopirellula aestuarii</name>
    <dbReference type="NCBI Taxonomy" id="2950107"/>
    <lineage>
        <taxon>Bacteria</taxon>
        <taxon>Pseudomonadati</taxon>
        <taxon>Planctomycetota</taxon>
        <taxon>Planctomycetia</taxon>
        <taxon>Pirellulales</taxon>
        <taxon>Pirellulaceae</taxon>
        <taxon>Aporhodopirellula</taxon>
    </lineage>
</organism>
<accession>A0ABT0UBW7</accession>
<evidence type="ECO:0000259" key="1">
    <source>
        <dbReference type="Pfam" id="PF00534"/>
    </source>
</evidence>
<dbReference type="Pfam" id="PF00534">
    <property type="entry name" value="Glycos_transf_1"/>
    <property type="match status" value="1"/>
</dbReference>
<dbReference type="PANTHER" id="PTHR12526">
    <property type="entry name" value="GLYCOSYLTRANSFERASE"/>
    <property type="match status" value="1"/>
</dbReference>
<keyword evidence="3" id="KW-1185">Reference proteome</keyword>
<dbReference type="SUPFAM" id="SSF53756">
    <property type="entry name" value="UDP-Glycosyltransferase/glycogen phosphorylase"/>
    <property type="match status" value="1"/>
</dbReference>
<sequence length="389" mass="43574">MVLLYLADSVYARCGDDVYGLRVFGKEFFEDYLKVFDSVVICAREEIVDRPPAGRPQVTSDRIRFIGIPNVHGWKWMMGINQQSRKTLEESLAIADAVVARVPSSLGEAGMYAARRVGKPFLGEVVGDPWDSISNYGSNPIYKLFALWYFYRFQRFVKGLDMASYVSRRVLERRYPAHADAATEEYSSIRLPGDFILSPRTYKNSPRPIAMLCLSSFLGYKRHVDLINACSVLKQRSIPFTLHLVGDGPTQSQIRKKVAYLGITEDVVFHGYIADPRLLLEKIDACHVTVVPSAQEGLPRSMLEGMARGLGAIGSDVGGIPDLTRDSESFATGDYERLADILTEVATDPGRLSEMSAHAIGISQNYTSRILSPRRVRMYTLLRDRVSRP</sequence>
<gene>
    <name evidence="2" type="ORF">NB063_25525</name>
</gene>
<dbReference type="InterPro" id="IPR001296">
    <property type="entry name" value="Glyco_trans_1"/>
</dbReference>
<reference evidence="2 3" key="1">
    <citation type="journal article" date="2022" name="Syst. Appl. Microbiol.">
        <title>Rhodopirellula aestuarii sp. nov., a novel member of the genus Rhodopirellula isolated from brackish sediments collected in the Tagus River estuary, Portugal.</title>
        <authorList>
            <person name="Vitorino I.R."/>
            <person name="Klimek D."/>
            <person name="Calusinska M."/>
            <person name="Lobo-da-Cunha A."/>
            <person name="Vasconcelos V."/>
            <person name="Lage O.M."/>
        </authorList>
    </citation>
    <scope>NUCLEOTIDE SEQUENCE [LARGE SCALE GENOMIC DNA]</scope>
    <source>
        <strain evidence="2 3">ICT_H3.1</strain>
    </source>
</reference>
<dbReference type="CDD" id="cd03801">
    <property type="entry name" value="GT4_PimA-like"/>
    <property type="match status" value="1"/>
</dbReference>
<dbReference type="Gene3D" id="3.40.50.2000">
    <property type="entry name" value="Glycogen Phosphorylase B"/>
    <property type="match status" value="2"/>
</dbReference>
<evidence type="ECO:0000313" key="2">
    <source>
        <dbReference type="EMBL" id="MCM2373990.1"/>
    </source>
</evidence>
<name>A0ABT0UBW7_9BACT</name>
<dbReference type="EMBL" id="JAMQBK010000075">
    <property type="protein sequence ID" value="MCM2373990.1"/>
    <property type="molecule type" value="Genomic_DNA"/>
</dbReference>
<dbReference type="Proteomes" id="UP001202961">
    <property type="component" value="Unassembled WGS sequence"/>
</dbReference>
<protein>
    <submittedName>
        <fullName evidence="2">Glycosyltransferase family 4 protein</fullName>
    </submittedName>
</protein>